<dbReference type="SMART" id="SM00406">
    <property type="entry name" value="IGv"/>
    <property type="match status" value="5"/>
</dbReference>
<keyword evidence="2" id="KW-0812">Transmembrane</keyword>
<dbReference type="Pfam" id="PF13895">
    <property type="entry name" value="Ig_2"/>
    <property type="match status" value="2"/>
</dbReference>
<dbReference type="Proteomes" id="UP001187415">
    <property type="component" value="Unassembled WGS sequence"/>
</dbReference>
<dbReference type="InterPro" id="IPR036179">
    <property type="entry name" value="Ig-like_dom_sf"/>
</dbReference>
<feature type="domain" description="Ig-like" evidence="3">
    <location>
        <begin position="449"/>
        <end position="528"/>
    </location>
</feature>
<dbReference type="InterPro" id="IPR003599">
    <property type="entry name" value="Ig_sub"/>
</dbReference>
<evidence type="ECO:0000256" key="1">
    <source>
        <dbReference type="SAM" id="MobiDB-lite"/>
    </source>
</evidence>
<dbReference type="SUPFAM" id="SSF48726">
    <property type="entry name" value="Immunoglobulin"/>
    <property type="match status" value="8"/>
</dbReference>
<dbReference type="SMART" id="SM00409">
    <property type="entry name" value="IG"/>
    <property type="match status" value="6"/>
</dbReference>
<dbReference type="CDD" id="cd00096">
    <property type="entry name" value="Ig"/>
    <property type="match status" value="2"/>
</dbReference>
<dbReference type="Gene3D" id="2.60.40.10">
    <property type="entry name" value="Immunoglobulins"/>
    <property type="match status" value="8"/>
</dbReference>
<feature type="compositionally biased region" description="Polar residues" evidence="1">
    <location>
        <begin position="232"/>
        <end position="242"/>
    </location>
</feature>
<dbReference type="Pfam" id="PF07686">
    <property type="entry name" value="V-set"/>
    <property type="match status" value="1"/>
</dbReference>
<name>A0AA88IWT8_CHASR</name>
<feature type="domain" description="Ig-like" evidence="3">
    <location>
        <begin position="165"/>
        <end position="285"/>
    </location>
</feature>
<feature type="domain" description="Ig-like" evidence="3">
    <location>
        <begin position="36"/>
        <end position="124"/>
    </location>
</feature>
<dbReference type="Pfam" id="PF13927">
    <property type="entry name" value="Ig_3"/>
    <property type="match status" value="1"/>
</dbReference>
<dbReference type="InterPro" id="IPR013106">
    <property type="entry name" value="Ig_V-set"/>
</dbReference>
<keyword evidence="2" id="KW-1133">Transmembrane helix</keyword>
<protein>
    <recommendedName>
        <fullName evidence="3">Ig-like domain-containing protein</fullName>
    </recommendedName>
</protein>
<evidence type="ECO:0000259" key="3">
    <source>
        <dbReference type="PROSITE" id="PS50835"/>
    </source>
</evidence>
<accession>A0AA88IWT8</accession>
<dbReference type="SMART" id="SM00408">
    <property type="entry name" value="IGc2"/>
    <property type="match status" value="3"/>
</dbReference>
<evidence type="ECO:0000256" key="2">
    <source>
        <dbReference type="SAM" id="Phobius"/>
    </source>
</evidence>
<dbReference type="InterPro" id="IPR003598">
    <property type="entry name" value="Ig_sub2"/>
</dbReference>
<gene>
    <name evidence="4" type="ORF">Q5P01_000858</name>
</gene>
<dbReference type="EMBL" id="JAUPFM010000100">
    <property type="protein sequence ID" value="KAK2813255.1"/>
    <property type="molecule type" value="Genomic_DNA"/>
</dbReference>
<keyword evidence="5" id="KW-1185">Reference proteome</keyword>
<proteinExistence type="predicted"/>
<feature type="domain" description="Ig-like" evidence="3">
    <location>
        <begin position="755"/>
        <end position="833"/>
    </location>
</feature>
<feature type="transmembrane region" description="Helical" evidence="2">
    <location>
        <begin position="848"/>
        <end position="867"/>
    </location>
</feature>
<feature type="region of interest" description="Disordered" evidence="1">
    <location>
        <begin position="685"/>
        <end position="711"/>
    </location>
</feature>
<dbReference type="CDD" id="cd00099">
    <property type="entry name" value="IgV"/>
    <property type="match status" value="2"/>
</dbReference>
<evidence type="ECO:0000313" key="4">
    <source>
        <dbReference type="EMBL" id="KAK2813255.1"/>
    </source>
</evidence>
<keyword evidence="2" id="KW-0472">Membrane</keyword>
<dbReference type="AlphaFoldDB" id="A0AA88IWT8"/>
<sequence>MYFLSLTCSIVSRVAQTHETSSYEFNSSSEWISRLPSLSNNWGATYSPTEICVLEGSTVDMSCTYTYPSRPTLQNTIWFIEGGDYAPVDLRTDPDYMGRVEYHCHDRVCTLRIRDVRQRDSAVYKFRFLTNQPGGRYTAEPGVTLSLSSSSPVEPAPRHEGFPSPSVCVYDQYCNTVTYTDRSICATKGSSLNISCSYTSVKFITSKFWFRSDRRHQWQNPSQPEDLRKDSQYSGRVQVSHTETGRSTLTITDLRETDSAQYHFTFRTRDFEWTSSLPGTTLTVTGLRVQVIRLTVLESHTEAELECHSSCRSAARLSYVWFKNGEKITKEANSYKDQFYPGDVVSCALKGHEDYSSPSVYALKVPSVSASPQSEIMEGGSVTLTCSSDSNSAANYTWYKKNQTEINKEPQLVFRSIQSSDSGQYYCTAENELGRRTSEDVFINVEYPPKVPSVSVSPSAEIVEGSSVTLTCSSDSNPAANYTWYKENEDSPKASGQIFTITDIRHEHSGNYSCEAKNTRGRQNSTLCLFVIAVFAGRLQFSRDENNCSLRITDVRQSDSDVYYFRFITNHQGGRYTGEPGVTLTVKALQINRFPSRTQFTCHSSCGRPDHPSYIWYKNGQKTQGQTSLYPDKLSPTDSYTCAVKGREDFPSFSVCSSVNISCTYTSVGFITSKFWFRSDRRHQWQNPSQPEDLSKDSQYSGRVQVSHTETGRSTLTITDLRETDSAQYHFTFRTRDFEWTSSLPGTTLTVTDPPKVPSVSVSPSAEIVECSSVTLTCSSDSNPAANYTWYKKNEDSPKASGQIFTITDFRPEHSGNYYCEAQNTIGRQRSKSYFIGQPDKLVEMMNIVKFVLVVLMLVPLFIVSLSTRKKETSSLKPDQNEHVEMTEM</sequence>
<dbReference type="InterPro" id="IPR013783">
    <property type="entry name" value="Ig-like_fold"/>
</dbReference>
<feature type="region of interest" description="Disordered" evidence="1">
    <location>
        <begin position="218"/>
        <end position="242"/>
    </location>
</feature>
<dbReference type="InterPro" id="IPR007110">
    <property type="entry name" value="Ig-like_dom"/>
</dbReference>
<comment type="caution">
    <text evidence="4">The sequence shown here is derived from an EMBL/GenBank/DDBJ whole genome shotgun (WGS) entry which is preliminary data.</text>
</comment>
<organism evidence="4 5">
    <name type="scientific">Channa striata</name>
    <name type="common">Snakehead murrel</name>
    <name type="synonym">Ophicephalus striatus</name>
    <dbReference type="NCBI Taxonomy" id="64152"/>
    <lineage>
        <taxon>Eukaryota</taxon>
        <taxon>Metazoa</taxon>
        <taxon>Chordata</taxon>
        <taxon>Craniata</taxon>
        <taxon>Vertebrata</taxon>
        <taxon>Euteleostomi</taxon>
        <taxon>Actinopterygii</taxon>
        <taxon>Neopterygii</taxon>
        <taxon>Teleostei</taxon>
        <taxon>Neoteleostei</taxon>
        <taxon>Acanthomorphata</taxon>
        <taxon>Anabantaria</taxon>
        <taxon>Anabantiformes</taxon>
        <taxon>Channoidei</taxon>
        <taxon>Channidae</taxon>
        <taxon>Channa</taxon>
    </lineage>
</organism>
<feature type="domain" description="Ig-like" evidence="3">
    <location>
        <begin position="366"/>
        <end position="444"/>
    </location>
</feature>
<dbReference type="PROSITE" id="PS50835">
    <property type="entry name" value="IG_LIKE"/>
    <property type="match status" value="6"/>
</dbReference>
<feature type="domain" description="Ig-like" evidence="3">
    <location>
        <begin position="580"/>
        <end position="662"/>
    </location>
</feature>
<reference evidence="4" key="1">
    <citation type="submission" date="2023-07" db="EMBL/GenBank/DDBJ databases">
        <title>Chromosome-level Genome Assembly of Striped Snakehead (Channa striata).</title>
        <authorList>
            <person name="Liu H."/>
        </authorList>
    </citation>
    <scope>NUCLEOTIDE SEQUENCE</scope>
    <source>
        <strain evidence="4">Gz</strain>
        <tissue evidence="4">Muscle</tissue>
    </source>
</reference>
<dbReference type="PANTHER" id="PTHR46013">
    <property type="entry name" value="VASCULAR CELL ADHESION MOLECULE 1"/>
    <property type="match status" value="1"/>
</dbReference>
<evidence type="ECO:0000313" key="5">
    <source>
        <dbReference type="Proteomes" id="UP001187415"/>
    </source>
</evidence>
<dbReference type="PANTHER" id="PTHR46013:SF4">
    <property type="entry name" value="B-CELL RECEPTOR CD22-RELATED"/>
    <property type="match status" value="1"/>
</dbReference>